<dbReference type="GO" id="GO:0004066">
    <property type="term" value="F:asparagine synthase (glutamine-hydrolyzing) activity"/>
    <property type="evidence" value="ECO:0007669"/>
    <property type="project" value="InterPro"/>
</dbReference>
<organism evidence="2">
    <name type="scientific">marine metagenome</name>
    <dbReference type="NCBI Taxonomy" id="408172"/>
    <lineage>
        <taxon>unclassified sequences</taxon>
        <taxon>metagenomes</taxon>
        <taxon>ecological metagenomes</taxon>
    </lineage>
</organism>
<dbReference type="Gene3D" id="3.40.50.620">
    <property type="entry name" value="HUPs"/>
    <property type="match status" value="1"/>
</dbReference>
<evidence type="ECO:0000313" key="2">
    <source>
        <dbReference type="EMBL" id="SVC81828.1"/>
    </source>
</evidence>
<evidence type="ECO:0000259" key="1">
    <source>
        <dbReference type="Pfam" id="PF00733"/>
    </source>
</evidence>
<dbReference type="EMBL" id="UINC01112700">
    <property type="protein sequence ID" value="SVC81828.1"/>
    <property type="molecule type" value="Genomic_DNA"/>
</dbReference>
<dbReference type="InterPro" id="IPR001962">
    <property type="entry name" value="Asn_synthase"/>
</dbReference>
<dbReference type="InterPro" id="IPR014729">
    <property type="entry name" value="Rossmann-like_a/b/a_fold"/>
</dbReference>
<dbReference type="SUPFAM" id="SSF52402">
    <property type="entry name" value="Adenine nucleotide alpha hydrolases-like"/>
    <property type="match status" value="1"/>
</dbReference>
<name>A0A382QA52_9ZZZZ</name>
<dbReference type="InterPro" id="IPR051786">
    <property type="entry name" value="ASN_synthetase/amidase"/>
</dbReference>
<dbReference type="PANTHER" id="PTHR43284:SF1">
    <property type="entry name" value="ASPARAGINE SYNTHETASE"/>
    <property type="match status" value="1"/>
</dbReference>
<sequence>MQPELLNYAAEVTPVQQDWPGDTALDRALAEALLGWGLRRLLHYTDRSTMAVSLEARVPFLDHRLVEFCFGLPYHTKIREDRSKWILREAMSDRLPAQIVERRDKKGFPTPVGRWLRESEDFVRDHLAPSMVGRRGLLREATVARLQREHFAGDRDHGWALWRLLNLELWYQAFVDGSGSPISAV</sequence>
<proteinExistence type="predicted"/>
<accession>A0A382QA52</accession>
<dbReference type="GO" id="GO:0006529">
    <property type="term" value="P:asparagine biosynthetic process"/>
    <property type="evidence" value="ECO:0007669"/>
    <property type="project" value="InterPro"/>
</dbReference>
<reference evidence="2" key="1">
    <citation type="submission" date="2018-05" db="EMBL/GenBank/DDBJ databases">
        <authorList>
            <person name="Lanie J.A."/>
            <person name="Ng W.-L."/>
            <person name="Kazmierczak K.M."/>
            <person name="Andrzejewski T.M."/>
            <person name="Davidsen T.M."/>
            <person name="Wayne K.J."/>
            <person name="Tettelin H."/>
            <person name="Glass J.I."/>
            <person name="Rusch D."/>
            <person name="Podicherti R."/>
            <person name="Tsui H.-C.T."/>
            <person name="Winkler M.E."/>
        </authorList>
    </citation>
    <scope>NUCLEOTIDE SEQUENCE</scope>
</reference>
<dbReference type="PANTHER" id="PTHR43284">
    <property type="entry name" value="ASPARAGINE SYNTHETASE (GLUTAMINE-HYDROLYZING)"/>
    <property type="match status" value="1"/>
</dbReference>
<dbReference type="CDD" id="cd01991">
    <property type="entry name" value="Asn_synthase_B_C"/>
    <property type="match status" value="1"/>
</dbReference>
<protein>
    <recommendedName>
        <fullName evidence="1">Asparagine synthetase domain-containing protein</fullName>
    </recommendedName>
</protein>
<dbReference type="GO" id="GO:0005829">
    <property type="term" value="C:cytosol"/>
    <property type="evidence" value="ECO:0007669"/>
    <property type="project" value="TreeGrafter"/>
</dbReference>
<dbReference type="AlphaFoldDB" id="A0A382QA52"/>
<feature type="domain" description="Asparagine synthetase" evidence="1">
    <location>
        <begin position="17"/>
        <end position="172"/>
    </location>
</feature>
<gene>
    <name evidence="2" type="ORF">METZ01_LOCUS334682</name>
</gene>
<dbReference type="Pfam" id="PF00733">
    <property type="entry name" value="Asn_synthase"/>
    <property type="match status" value="1"/>
</dbReference>